<name>A0A0L0UX35_9BASI</name>
<dbReference type="OrthoDB" id="1694816at2759"/>
<gene>
    <name evidence="2" type="ORF">PSTG_15107</name>
</gene>
<reference evidence="3" key="1">
    <citation type="submission" date="2014-03" db="EMBL/GenBank/DDBJ databases">
        <title>The Genome Sequence of Puccinia striiformis f. sp. tritici PST-78.</title>
        <authorList>
            <consortium name="The Broad Institute Genome Sequencing Platform"/>
            <person name="Cuomo C."/>
            <person name="Hulbert S."/>
            <person name="Chen X."/>
            <person name="Walker B."/>
            <person name="Young S.K."/>
            <person name="Zeng Q."/>
            <person name="Gargeya S."/>
            <person name="Fitzgerald M."/>
            <person name="Haas B."/>
            <person name="Abouelleil A."/>
            <person name="Alvarado L."/>
            <person name="Arachchi H.M."/>
            <person name="Berlin A.M."/>
            <person name="Chapman S.B."/>
            <person name="Goldberg J."/>
            <person name="Griggs A."/>
            <person name="Gujja S."/>
            <person name="Hansen M."/>
            <person name="Howarth C."/>
            <person name="Imamovic A."/>
            <person name="Larimer J."/>
            <person name="McCowan C."/>
            <person name="Montmayeur A."/>
            <person name="Murphy C."/>
            <person name="Neiman D."/>
            <person name="Pearson M."/>
            <person name="Priest M."/>
            <person name="Roberts A."/>
            <person name="Saif S."/>
            <person name="Shea T."/>
            <person name="Sisk P."/>
            <person name="Sykes S."/>
            <person name="Wortman J."/>
            <person name="Nusbaum C."/>
            <person name="Birren B."/>
        </authorList>
    </citation>
    <scope>NUCLEOTIDE SEQUENCE [LARGE SCALE GENOMIC DNA]</scope>
    <source>
        <strain evidence="3">race PST-78</strain>
    </source>
</reference>
<protein>
    <recommendedName>
        <fullName evidence="4">OTU domain-containing protein</fullName>
    </recommendedName>
</protein>
<proteinExistence type="predicted"/>
<feature type="region of interest" description="Disordered" evidence="1">
    <location>
        <begin position="179"/>
        <end position="205"/>
    </location>
</feature>
<keyword evidence="3" id="KW-1185">Reference proteome</keyword>
<sequence length="393" mass="44671">MESAHAFVKSHLLGPQHSFASVVKLISNALEAQYHEISAHFHQQKMVKLQYLGKTFRECSGVITNYALQKAYNNLAKAKKLPKNHRCNGDYRVRMGIPCKHQMAELLESGELLSPDEFHAQWHIKSIRPLTKVTNEGLLEKVEEIKTKLLSMNAAQAAIHLAQINDIFEGTGTVIDIKLPTEAQKTRGRPGGSKNKPKTTKRDESEFEHLSVSKAFNVKADGHCGYWAVSWALGRGQGDYMKIREELVKEVMDRREWYSKHSFFATIDSILNRLTVNSPKPCHVGKWMSMPTMGDIIANAYQRSVFFFSAIWSQTFFPHSCLPNNNPPIFLALVSKHFIPLSLNTPSLFPAPQLLTKDWTPKASPEALKWQPQYEECFKLTISRKLLFPSSQY</sequence>
<evidence type="ECO:0008006" key="4">
    <source>
        <dbReference type="Google" id="ProtNLM"/>
    </source>
</evidence>
<dbReference type="CDD" id="cd22744">
    <property type="entry name" value="OTU"/>
    <property type="match status" value="1"/>
</dbReference>
<evidence type="ECO:0000313" key="2">
    <source>
        <dbReference type="EMBL" id="KNE91476.1"/>
    </source>
</evidence>
<dbReference type="AlphaFoldDB" id="A0A0L0UX35"/>
<dbReference type="EMBL" id="AJIL01000202">
    <property type="protein sequence ID" value="KNE91476.1"/>
    <property type="molecule type" value="Genomic_DNA"/>
</dbReference>
<comment type="caution">
    <text evidence="2">The sequence shown here is derived from an EMBL/GenBank/DDBJ whole genome shotgun (WGS) entry which is preliminary data.</text>
</comment>
<dbReference type="STRING" id="1165861.A0A0L0UX35"/>
<evidence type="ECO:0000313" key="3">
    <source>
        <dbReference type="Proteomes" id="UP000054564"/>
    </source>
</evidence>
<dbReference type="Proteomes" id="UP000054564">
    <property type="component" value="Unassembled WGS sequence"/>
</dbReference>
<evidence type="ECO:0000256" key="1">
    <source>
        <dbReference type="SAM" id="MobiDB-lite"/>
    </source>
</evidence>
<accession>A0A0L0UX35</accession>
<organism evidence="2 3">
    <name type="scientific">Puccinia striiformis f. sp. tritici PST-78</name>
    <dbReference type="NCBI Taxonomy" id="1165861"/>
    <lineage>
        <taxon>Eukaryota</taxon>
        <taxon>Fungi</taxon>
        <taxon>Dikarya</taxon>
        <taxon>Basidiomycota</taxon>
        <taxon>Pucciniomycotina</taxon>
        <taxon>Pucciniomycetes</taxon>
        <taxon>Pucciniales</taxon>
        <taxon>Pucciniaceae</taxon>
        <taxon>Puccinia</taxon>
    </lineage>
</organism>
<dbReference type="Gene3D" id="3.90.70.80">
    <property type="match status" value="1"/>
</dbReference>